<dbReference type="RefSeq" id="XP_033676848.1">
    <property type="nucleotide sequence ID" value="XM_033820275.1"/>
</dbReference>
<dbReference type="EMBL" id="ML987210">
    <property type="protein sequence ID" value="KAF2241844.1"/>
    <property type="molecule type" value="Genomic_DNA"/>
</dbReference>
<gene>
    <name evidence="1" type="ORF">BU26DRAFT_171094</name>
</gene>
<name>A0A6A6HUJ3_9PLEO</name>
<accession>A0A6A6HUJ3</accession>
<proteinExistence type="predicted"/>
<keyword evidence="2" id="KW-1185">Reference proteome</keyword>
<evidence type="ECO:0000313" key="1">
    <source>
        <dbReference type="EMBL" id="KAF2241844.1"/>
    </source>
</evidence>
<evidence type="ECO:0000313" key="2">
    <source>
        <dbReference type="Proteomes" id="UP000800094"/>
    </source>
</evidence>
<organism evidence="1 2">
    <name type="scientific">Trematosphaeria pertusa</name>
    <dbReference type="NCBI Taxonomy" id="390896"/>
    <lineage>
        <taxon>Eukaryota</taxon>
        <taxon>Fungi</taxon>
        <taxon>Dikarya</taxon>
        <taxon>Ascomycota</taxon>
        <taxon>Pezizomycotina</taxon>
        <taxon>Dothideomycetes</taxon>
        <taxon>Pleosporomycetidae</taxon>
        <taxon>Pleosporales</taxon>
        <taxon>Massarineae</taxon>
        <taxon>Trematosphaeriaceae</taxon>
        <taxon>Trematosphaeria</taxon>
    </lineage>
</organism>
<sequence length="130" mass="14393">MRCSFRLVAELLPCILLRYWQRAFHCISTGVATTPFWPLTFSDHIIKMKDSLVAKLPNGHAFSFQHSFPAFAPTPPILKSELQSPPCGSRAACLAAVAWQLDSVRSDTVRKEFSESRNSTTCSPPLVVVG</sequence>
<dbReference type="GeneID" id="54573605"/>
<reference evidence="1" key="1">
    <citation type="journal article" date="2020" name="Stud. Mycol.">
        <title>101 Dothideomycetes genomes: a test case for predicting lifestyles and emergence of pathogens.</title>
        <authorList>
            <person name="Haridas S."/>
            <person name="Albert R."/>
            <person name="Binder M."/>
            <person name="Bloem J."/>
            <person name="Labutti K."/>
            <person name="Salamov A."/>
            <person name="Andreopoulos B."/>
            <person name="Baker S."/>
            <person name="Barry K."/>
            <person name="Bills G."/>
            <person name="Bluhm B."/>
            <person name="Cannon C."/>
            <person name="Castanera R."/>
            <person name="Culley D."/>
            <person name="Daum C."/>
            <person name="Ezra D."/>
            <person name="Gonzalez J."/>
            <person name="Henrissat B."/>
            <person name="Kuo A."/>
            <person name="Liang C."/>
            <person name="Lipzen A."/>
            <person name="Lutzoni F."/>
            <person name="Magnuson J."/>
            <person name="Mondo S."/>
            <person name="Nolan M."/>
            <person name="Ohm R."/>
            <person name="Pangilinan J."/>
            <person name="Park H.-J."/>
            <person name="Ramirez L."/>
            <person name="Alfaro M."/>
            <person name="Sun H."/>
            <person name="Tritt A."/>
            <person name="Yoshinaga Y."/>
            <person name="Zwiers L.-H."/>
            <person name="Turgeon B."/>
            <person name="Goodwin S."/>
            <person name="Spatafora J."/>
            <person name="Crous P."/>
            <person name="Grigoriev I."/>
        </authorList>
    </citation>
    <scope>NUCLEOTIDE SEQUENCE</scope>
    <source>
        <strain evidence="1">CBS 122368</strain>
    </source>
</reference>
<protein>
    <submittedName>
        <fullName evidence="1">Uncharacterized protein</fullName>
    </submittedName>
</protein>
<dbReference type="Proteomes" id="UP000800094">
    <property type="component" value="Unassembled WGS sequence"/>
</dbReference>
<dbReference type="AlphaFoldDB" id="A0A6A6HUJ3"/>